<feature type="transmembrane region" description="Helical" evidence="1">
    <location>
        <begin position="69"/>
        <end position="88"/>
    </location>
</feature>
<proteinExistence type="predicted"/>
<name>A0A840P6W3_9ACTN</name>
<evidence type="ECO:0000256" key="1">
    <source>
        <dbReference type="SAM" id="Phobius"/>
    </source>
</evidence>
<accession>A0A840P6W3</accession>
<dbReference type="AlphaFoldDB" id="A0A840P6W3"/>
<gene>
    <name evidence="2" type="ORF">HNP84_003327</name>
</gene>
<keyword evidence="1" id="KW-0472">Membrane</keyword>
<evidence type="ECO:0000313" key="3">
    <source>
        <dbReference type="Proteomes" id="UP000578449"/>
    </source>
</evidence>
<feature type="transmembrane region" description="Helical" evidence="1">
    <location>
        <begin position="34"/>
        <end position="57"/>
    </location>
</feature>
<feature type="transmembrane region" description="Helical" evidence="1">
    <location>
        <begin position="7"/>
        <end position="28"/>
    </location>
</feature>
<reference evidence="2 3" key="1">
    <citation type="submission" date="2020-08" db="EMBL/GenBank/DDBJ databases">
        <title>Genomic Encyclopedia of Type Strains, Phase IV (KMG-IV): sequencing the most valuable type-strain genomes for metagenomic binning, comparative biology and taxonomic classification.</title>
        <authorList>
            <person name="Goeker M."/>
        </authorList>
    </citation>
    <scope>NUCLEOTIDE SEQUENCE [LARGE SCALE GENOMIC DNA]</scope>
    <source>
        <strain evidence="2 3">DSM 45615</strain>
    </source>
</reference>
<organism evidence="2 3">
    <name type="scientific">Thermocatellispora tengchongensis</name>
    <dbReference type="NCBI Taxonomy" id="1073253"/>
    <lineage>
        <taxon>Bacteria</taxon>
        <taxon>Bacillati</taxon>
        <taxon>Actinomycetota</taxon>
        <taxon>Actinomycetes</taxon>
        <taxon>Streptosporangiales</taxon>
        <taxon>Streptosporangiaceae</taxon>
        <taxon>Thermocatellispora</taxon>
    </lineage>
</organism>
<feature type="transmembrane region" description="Helical" evidence="1">
    <location>
        <begin position="94"/>
        <end position="112"/>
    </location>
</feature>
<comment type="caution">
    <text evidence="2">The sequence shown here is derived from an EMBL/GenBank/DDBJ whole genome shotgun (WGS) entry which is preliminary data.</text>
</comment>
<dbReference type="EMBL" id="JACHGN010000006">
    <property type="protein sequence ID" value="MBB5133601.1"/>
    <property type="molecule type" value="Genomic_DNA"/>
</dbReference>
<dbReference type="RefSeq" id="WP_185050551.1">
    <property type="nucleotide sequence ID" value="NZ_BAABIX010000001.1"/>
</dbReference>
<keyword evidence="1" id="KW-1133">Transmembrane helix</keyword>
<protein>
    <recommendedName>
        <fullName evidence="4">Integral membrane protein</fullName>
    </recommendedName>
</protein>
<keyword evidence="1" id="KW-0812">Transmembrane</keyword>
<evidence type="ECO:0008006" key="4">
    <source>
        <dbReference type="Google" id="ProtNLM"/>
    </source>
</evidence>
<sequence length="113" mass="11143">MESLRLVLIVCHIAALVVLLGGVVYHLARRSPAGPAVVGGAAALLGTGVLLVAVLVAGDLGINGPKIGVKTAVAAAVLGCAVAARRAVPPRQPMMYATGAFALVNAAVAALWA</sequence>
<dbReference type="Proteomes" id="UP000578449">
    <property type="component" value="Unassembled WGS sequence"/>
</dbReference>
<keyword evidence="3" id="KW-1185">Reference proteome</keyword>
<evidence type="ECO:0000313" key="2">
    <source>
        <dbReference type="EMBL" id="MBB5133601.1"/>
    </source>
</evidence>